<dbReference type="GO" id="GO:0006412">
    <property type="term" value="P:translation"/>
    <property type="evidence" value="ECO:0007669"/>
    <property type="project" value="UniProtKB-UniRule"/>
</dbReference>
<keyword evidence="4" id="KW-0479">Metal-binding</keyword>
<feature type="binding site" evidence="4">
    <location>
        <position position="36"/>
    </location>
    <ligand>
        <name>Zn(2+)</name>
        <dbReference type="ChEBI" id="CHEBI:29105"/>
    </ligand>
</feature>
<organism evidence="5">
    <name type="scientific">uncultured marine thaumarchaeote KM3_47_G11</name>
    <dbReference type="NCBI Taxonomy" id="1456169"/>
    <lineage>
        <taxon>Archaea</taxon>
        <taxon>Nitrososphaerota</taxon>
        <taxon>environmental samples</taxon>
    </lineage>
</organism>
<dbReference type="AlphaFoldDB" id="A0A075H7F9"/>
<keyword evidence="4" id="KW-0694">RNA-binding</keyword>
<feature type="zinc finger region" description="C4-type" evidence="4">
    <location>
        <begin position="36"/>
        <end position="99"/>
    </location>
</feature>
<dbReference type="FunFam" id="3.10.450.80:FF:000001">
    <property type="entry name" value="60S ribosomal protein L44"/>
    <property type="match status" value="1"/>
</dbReference>
<dbReference type="InterPro" id="IPR011332">
    <property type="entry name" value="Ribosomal_zn-bd"/>
</dbReference>
<feature type="binding site" evidence="4">
    <location>
        <position position="39"/>
    </location>
    <ligand>
        <name>Zn(2+)</name>
        <dbReference type="ChEBI" id="CHEBI:29105"/>
    </ligand>
</feature>
<dbReference type="InterPro" id="IPR000552">
    <property type="entry name" value="Ribosomal_eL44"/>
</dbReference>
<evidence type="ECO:0000256" key="2">
    <source>
        <dbReference type="ARBA" id="ARBA00022980"/>
    </source>
</evidence>
<accession>A0A075H7F9</accession>
<comment type="subunit">
    <text evidence="4">Part of the 50S ribosomal subunit.</text>
</comment>
<protein>
    <recommendedName>
        <fullName evidence="4">Large ribosomal subunit protein eL42</fullName>
    </recommendedName>
</protein>
<keyword evidence="2 4" id="KW-0689">Ribosomal protein</keyword>
<reference evidence="5" key="1">
    <citation type="journal article" date="2014" name="Genome Biol. Evol.">
        <title>Pangenome evidence for extensive interdomain horizontal transfer affecting lineage core and shell genes in uncultured planktonic thaumarchaeota and euryarchaeota.</title>
        <authorList>
            <person name="Deschamps P."/>
            <person name="Zivanovic Y."/>
            <person name="Moreira D."/>
            <person name="Rodriguez-Valera F."/>
            <person name="Lopez-Garcia P."/>
        </authorList>
    </citation>
    <scope>NUCLEOTIDE SEQUENCE</scope>
</reference>
<dbReference type="HAMAP" id="MF_01476">
    <property type="entry name" value="Ribosomal_L44e"/>
    <property type="match status" value="1"/>
</dbReference>
<dbReference type="InterPro" id="IPR053708">
    <property type="entry name" value="Ribosomal_LSU_eL42"/>
</dbReference>
<evidence type="ECO:0000256" key="4">
    <source>
        <dbReference type="HAMAP-Rule" id="MF_01476"/>
    </source>
</evidence>
<dbReference type="GO" id="GO:0005840">
    <property type="term" value="C:ribosome"/>
    <property type="evidence" value="ECO:0007669"/>
    <property type="project" value="UniProtKB-KW"/>
</dbReference>
<proteinExistence type="inferred from homology"/>
<name>A0A075H7F9_9ARCH</name>
<dbReference type="PANTHER" id="PTHR10369">
    <property type="entry name" value="60S RIBOSOMAL PROTEIN L36A/L44"/>
    <property type="match status" value="1"/>
</dbReference>
<keyword evidence="4" id="KW-0699">rRNA-binding</keyword>
<dbReference type="Pfam" id="PF00935">
    <property type="entry name" value="Ribosomal_L44"/>
    <property type="match status" value="1"/>
</dbReference>
<dbReference type="EMBL" id="KF900907">
    <property type="protein sequence ID" value="AIF11015.1"/>
    <property type="molecule type" value="Genomic_DNA"/>
</dbReference>
<feature type="binding site" evidence="4">
    <location>
        <position position="99"/>
    </location>
    <ligand>
        <name>Zn(2+)</name>
        <dbReference type="ChEBI" id="CHEBI:29105"/>
    </ligand>
</feature>
<evidence type="ECO:0000256" key="3">
    <source>
        <dbReference type="ARBA" id="ARBA00023274"/>
    </source>
</evidence>
<feature type="binding site" evidence="4">
    <location>
        <position position="96"/>
    </location>
    <ligand>
        <name>Zn(2+)</name>
        <dbReference type="ChEBI" id="CHEBI:29105"/>
    </ligand>
</feature>
<comment type="similarity">
    <text evidence="1 4">Belongs to the eukaryotic ribosomal protein eL42 family.</text>
</comment>
<gene>
    <name evidence="5" type="primary">RP-L44e</name>
    <name evidence="5" type="synonym">RPL44</name>
    <name evidence="4" type="synonym">rpl44e</name>
</gene>
<dbReference type="GO" id="GO:0070180">
    <property type="term" value="F:large ribosomal subunit rRNA binding"/>
    <property type="evidence" value="ECO:0007669"/>
    <property type="project" value="UniProtKB-UniRule"/>
</dbReference>
<keyword evidence="4" id="KW-0862">Zinc</keyword>
<dbReference type="NCBIfam" id="NF004425">
    <property type="entry name" value="PRK05767.1"/>
    <property type="match status" value="1"/>
</dbReference>
<comment type="cofactor">
    <cofactor evidence="4">
        <name>Zn(2+)</name>
        <dbReference type="ChEBI" id="CHEBI:29105"/>
    </cofactor>
    <text evidence="4">Binds 1 zinc ion per subunit.</text>
</comment>
<comment type="function">
    <text evidence="4">Binds to the 23S rRNA.</text>
</comment>
<dbReference type="SUPFAM" id="SSF57829">
    <property type="entry name" value="Zn-binding ribosomal proteins"/>
    <property type="match status" value="1"/>
</dbReference>
<sequence>MFYDIYSYYYRLESCLNYRQARILIVNIPKEINRFCPKCNKHVVQKISIYKAGKRRGTAAGERRHALRKKGYGGQKFPKLAKPAKTTKKVTQIFTCPECKKKTMKQGIRIRKFELVAK</sequence>
<dbReference type="Gene3D" id="3.10.450.80">
    <property type="match status" value="1"/>
</dbReference>
<evidence type="ECO:0000256" key="1">
    <source>
        <dbReference type="ARBA" id="ARBA00009364"/>
    </source>
</evidence>
<evidence type="ECO:0000313" key="5">
    <source>
        <dbReference type="EMBL" id="AIF11015.1"/>
    </source>
</evidence>
<dbReference type="GO" id="GO:1990904">
    <property type="term" value="C:ribonucleoprotein complex"/>
    <property type="evidence" value="ECO:0007669"/>
    <property type="project" value="UniProtKB-KW"/>
</dbReference>
<dbReference type="GO" id="GO:0003735">
    <property type="term" value="F:structural constituent of ribosome"/>
    <property type="evidence" value="ECO:0007669"/>
    <property type="project" value="InterPro"/>
</dbReference>
<dbReference type="GO" id="GO:0008270">
    <property type="term" value="F:zinc ion binding"/>
    <property type="evidence" value="ECO:0007669"/>
    <property type="project" value="UniProtKB-UniRule"/>
</dbReference>
<keyword evidence="4" id="KW-0863">Zinc-finger</keyword>
<keyword evidence="3 4" id="KW-0687">Ribonucleoprotein</keyword>